<accession>A0A067SSL4</accession>
<protein>
    <submittedName>
        <fullName evidence="2">Uncharacterized protein</fullName>
    </submittedName>
</protein>
<dbReference type="STRING" id="685588.A0A067SSL4"/>
<feature type="transmembrane region" description="Helical" evidence="1">
    <location>
        <begin position="82"/>
        <end position="104"/>
    </location>
</feature>
<dbReference type="EMBL" id="KL142384">
    <property type="protein sequence ID" value="KDR73881.1"/>
    <property type="molecule type" value="Genomic_DNA"/>
</dbReference>
<gene>
    <name evidence="2" type="ORF">GALMADRAFT_141652</name>
</gene>
<keyword evidence="1" id="KW-0472">Membrane</keyword>
<keyword evidence="1" id="KW-1133">Transmembrane helix</keyword>
<evidence type="ECO:0000313" key="2">
    <source>
        <dbReference type="EMBL" id="KDR73881.1"/>
    </source>
</evidence>
<keyword evidence="1" id="KW-0812">Transmembrane</keyword>
<dbReference type="AlphaFoldDB" id="A0A067SSL4"/>
<name>A0A067SSL4_GALM3</name>
<evidence type="ECO:0000313" key="3">
    <source>
        <dbReference type="Proteomes" id="UP000027222"/>
    </source>
</evidence>
<keyword evidence="3" id="KW-1185">Reference proteome</keyword>
<evidence type="ECO:0000256" key="1">
    <source>
        <dbReference type="SAM" id="Phobius"/>
    </source>
</evidence>
<dbReference type="Proteomes" id="UP000027222">
    <property type="component" value="Unassembled WGS sequence"/>
</dbReference>
<proteinExistence type="predicted"/>
<reference evidence="3" key="1">
    <citation type="journal article" date="2014" name="Proc. Natl. Acad. Sci. U.S.A.">
        <title>Extensive sampling of basidiomycete genomes demonstrates inadequacy of the white-rot/brown-rot paradigm for wood decay fungi.</title>
        <authorList>
            <person name="Riley R."/>
            <person name="Salamov A.A."/>
            <person name="Brown D.W."/>
            <person name="Nagy L.G."/>
            <person name="Floudas D."/>
            <person name="Held B.W."/>
            <person name="Levasseur A."/>
            <person name="Lombard V."/>
            <person name="Morin E."/>
            <person name="Otillar R."/>
            <person name="Lindquist E.A."/>
            <person name="Sun H."/>
            <person name="LaButti K.M."/>
            <person name="Schmutz J."/>
            <person name="Jabbour D."/>
            <person name="Luo H."/>
            <person name="Baker S.E."/>
            <person name="Pisabarro A.G."/>
            <person name="Walton J.D."/>
            <person name="Blanchette R.A."/>
            <person name="Henrissat B."/>
            <person name="Martin F."/>
            <person name="Cullen D."/>
            <person name="Hibbett D.S."/>
            <person name="Grigoriev I.V."/>
        </authorList>
    </citation>
    <scope>NUCLEOTIDE SEQUENCE [LARGE SCALE GENOMIC DNA]</scope>
    <source>
        <strain evidence="3">CBS 339.88</strain>
    </source>
</reference>
<organism evidence="2 3">
    <name type="scientific">Galerina marginata (strain CBS 339.88)</name>
    <dbReference type="NCBI Taxonomy" id="685588"/>
    <lineage>
        <taxon>Eukaryota</taxon>
        <taxon>Fungi</taxon>
        <taxon>Dikarya</taxon>
        <taxon>Basidiomycota</taxon>
        <taxon>Agaricomycotina</taxon>
        <taxon>Agaricomycetes</taxon>
        <taxon>Agaricomycetidae</taxon>
        <taxon>Agaricales</taxon>
        <taxon>Agaricineae</taxon>
        <taxon>Strophariaceae</taxon>
        <taxon>Galerina</taxon>
    </lineage>
</organism>
<dbReference type="OrthoDB" id="3254104at2759"/>
<sequence length="218" mass="24191">MSYKPKKEMTLYIKMLLASNDIGEWWGRIAHLFSWILLQGYVIFPSTFNAYDLADLKVPPGGTSPSSEIKRELFYIIRHVPLFWLAWGAVIIGGLGMFGCLLRWRRNYVWGLREVISPGIYAASTGVVTTVANVWGPQKGHLTAASKLTLFVTGGATVFFVLLWILYKPILLNDAKKKHIDEAGYLAVGKYGEGRQQATESVEGTGTKIADAVTAQFS</sequence>
<feature type="transmembrane region" description="Helical" evidence="1">
    <location>
        <begin position="148"/>
        <end position="167"/>
    </location>
</feature>
<feature type="transmembrane region" description="Helical" evidence="1">
    <location>
        <begin position="116"/>
        <end position="136"/>
    </location>
</feature>
<feature type="transmembrane region" description="Helical" evidence="1">
    <location>
        <begin position="25"/>
        <end position="44"/>
    </location>
</feature>
<dbReference type="HOGENOM" id="CLU_037457_1_0_1"/>